<feature type="region of interest" description="Disordered" evidence="3">
    <location>
        <begin position="521"/>
        <end position="546"/>
    </location>
</feature>
<evidence type="ECO:0000256" key="3">
    <source>
        <dbReference type="SAM" id="MobiDB-lite"/>
    </source>
</evidence>
<feature type="compositionally biased region" description="Pro residues" evidence="3">
    <location>
        <begin position="628"/>
        <end position="640"/>
    </location>
</feature>
<keyword evidence="2" id="KW-0539">Nucleus</keyword>
<feature type="compositionally biased region" description="Low complexity" evidence="3">
    <location>
        <begin position="721"/>
        <end position="740"/>
    </location>
</feature>
<reference evidence="5 6" key="1">
    <citation type="submission" date="2019-02" db="EMBL/GenBank/DDBJ databases">
        <title>Genome sequencing of the rare red list fungi Bondarzewia mesenterica.</title>
        <authorList>
            <person name="Buettner E."/>
            <person name="Kellner H."/>
        </authorList>
    </citation>
    <scope>NUCLEOTIDE SEQUENCE [LARGE SCALE GENOMIC DNA]</scope>
    <source>
        <strain evidence="5 6">DSM 108281</strain>
    </source>
</reference>
<dbReference type="Pfam" id="PF13934">
    <property type="entry name" value="ELYS"/>
    <property type="match status" value="1"/>
</dbReference>
<dbReference type="AlphaFoldDB" id="A0A4S4LUG5"/>
<gene>
    <name evidence="5" type="ORF">EW146_g4460</name>
</gene>
<comment type="subcellular location">
    <subcellularLocation>
        <location evidence="1">Nucleus</location>
    </subcellularLocation>
</comment>
<dbReference type="Proteomes" id="UP000310158">
    <property type="component" value="Unassembled WGS sequence"/>
</dbReference>
<name>A0A4S4LUG5_9AGAM</name>
<dbReference type="OrthoDB" id="20729at2759"/>
<feature type="region of interest" description="Disordered" evidence="3">
    <location>
        <begin position="375"/>
        <end position="420"/>
    </location>
</feature>
<dbReference type="EMBL" id="SGPL01000173">
    <property type="protein sequence ID" value="THH16126.1"/>
    <property type="molecule type" value="Genomic_DNA"/>
</dbReference>
<feature type="compositionally biased region" description="Low complexity" evidence="3">
    <location>
        <begin position="382"/>
        <end position="393"/>
    </location>
</feature>
<keyword evidence="6" id="KW-1185">Reference proteome</keyword>
<evidence type="ECO:0000256" key="1">
    <source>
        <dbReference type="ARBA" id="ARBA00004123"/>
    </source>
</evidence>
<dbReference type="InterPro" id="IPR025151">
    <property type="entry name" value="ELYS_dom"/>
</dbReference>
<evidence type="ECO:0000313" key="6">
    <source>
        <dbReference type="Proteomes" id="UP000310158"/>
    </source>
</evidence>
<proteinExistence type="predicted"/>
<organism evidence="5 6">
    <name type="scientific">Bondarzewia mesenterica</name>
    <dbReference type="NCBI Taxonomy" id="1095465"/>
    <lineage>
        <taxon>Eukaryota</taxon>
        <taxon>Fungi</taxon>
        <taxon>Dikarya</taxon>
        <taxon>Basidiomycota</taxon>
        <taxon>Agaricomycotina</taxon>
        <taxon>Agaricomycetes</taxon>
        <taxon>Russulales</taxon>
        <taxon>Bondarzewiaceae</taxon>
        <taxon>Bondarzewia</taxon>
    </lineage>
</organism>
<accession>A0A4S4LUG5</accession>
<evidence type="ECO:0000259" key="4">
    <source>
        <dbReference type="Pfam" id="PF13934"/>
    </source>
</evidence>
<feature type="region of interest" description="Disordered" evidence="3">
    <location>
        <begin position="575"/>
        <end position="768"/>
    </location>
</feature>
<evidence type="ECO:0000313" key="5">
    <source>
        <dbReference type="EMBL" id="THH16126.1"/>
    </source>
</evidence>
<feature type="domain" description="ELYS-like" evidence="4">
    <location>
        <begin position="45"/>
        <end position="260"/>
    </location>
</feature>
<comment type="caution">
    <text evidence="5">The sequence shown here is derived from an EMBL/GenBank/DDBJ whole genome shotgun (WGS) entry which is preliminary data.</text>
</comment>
<evidence type="ECO:0000256" key="2">
    <source>
        <dbReference type="ARBA" id="ARBA00023242"/>
    </source>
</evidence>
<protein>
    <recommendedName>
        <fullName evidence="4">ELYS-like domain-containing protein</fullName>
    </recommendedName>
</protein>
<sequence>MNADAPSTDMEDLTSYFDLSPEGFPWRGTCAQDIESRRAQMSDLLIFDILLSSGGLRQPDTLWPVTDVASLRRLLNAIEESTYDALKKDCLVYFLLKWHQDDRAGRFKVERCIPPQFSALSDAYWHLDTGINIEHAVCLLSDVRLNRDYTSKILQAISLSENSTSLIIKYIRTAKPLLTEPDDIDIFQKTFPERSEARGRLLRKILHWCLSRASIFSLHTIWSLMKFSNWLAIHRPDPLTHLVSLPLSPFEQFFVHAYALDPPSDIPSASVPIIQDLVCVRLIQSGNYAEAIKLDRQFATAPHGGRASKAVEERRKMMDEILAVMPIIERSQVEEELEALGQAIGKGKGISCAANVTNTQQNGANGDLSMSWEEIQPSNEQPPSSASRPASASKPFVVGRPATGTPRFGTSSAPRKSLNGALPVQESFTVTGRNLFPPSPTAAQASTSNLPGTQPHVPTIPLSTTANTRSAAASGLKPSIAGGLRFPSTAQPHTTTAEAAALFDTKTPAIFVQNAFYTPDSQSIPNGKRPLPDADTDIETDVPERDKGFRVDDDVEMHSDGASDADLALNVNATTQEEEVNEPPARSDFAQSIFAPESSLGRGRRTLPSFEQLPPGAFMEDELAFAPAPRPTSPSPPPPKTRSTPRARKTPAKQAKRDSALSRSVPGAFSGGPDAENEDDRDQIAPLPERPSRRSRVTRASMSSADGEDEGEVRMVRRSSRLSAASSSPEPVSPQKISAGRARKARVSASSSGIPIPTGKSTRSSRRR</sequence>
<dbReference type="GO" id="GO:0005634">
    <property type="term" value="C:nucleus"/>
    <property type="evidence" value="ECO:0007669"/>
    <property type="project" value="UniProtKB-SubCell"/>
</dbReference>